<evidence type="ECO:0000256" key="1">
    <source>
        <dbReference type="SAM" id="Phobius"/>
    </source>
</evidence>
<reference evidence="3" key="1">
    <citation type="journal article" date="2019" name="Int. J. Syst. Evol. Microbiol.">
        <title>The Global Catalogue of Microorganisms (GCM) 10K type strain sequencing project: providing services to taxonomists for standard genome sequencing and annotation.</title>
        <authorList>
            <consortium name="The Broad Institute Genomics Platform"/>
            <consortium name="The Broad Institute Genome Sequencing Center for Infectious Disease"/>
            <person name="Wu L."/>
            <person name="Ma J."/>
        </authorList>
    </citation>
    <scope>NUCLEOTIDE SEQUENCE [LARGE SCALE GENOMIC DNA]</scope>
    <source>
        <strain evidence="3">CCUG 58127</strain>
    </source>
</reference>
<keyword evidence="1" id="KW-0812">Transmembrane</keyword>
<dbReference type="EMBL" id="JBHSWH010000001">
    <property type="protein sequence ID" value="MFC6707869.1"/>
    <property type="molecule type" value="Genomic_DNA"/>
</dbReference>
<dbReference type="RefSeq" id="WP_382404530.1">
    <property type="nucleotide sequence ID" value="NZ_JBHSWH010000001.1"/>
</dbReference>
<sequence>MSAQLTGPSAVRLLRLTISDSGTITYQLTGRETGLPATGLRQPVPSGGTQTAQAATALLQPDQADAATGQFRALAVGFVIVDGPGSRSAITDRLQSVAGLTQISRASRAAVWRVDPAIADGGAVVVASSRVWLEQNGQAIDAVPSTVAHARSRTSIPAGPAGRDLVIAEGVGWRNHGTVTIDGHRVQPVVTDGRLSYPMPASGGRLSIDPGIQHSAVTLGQGIFTGLLLFLAIPFGNRRSRRTL</sequence>
<name>A0ABW2AMQ4_9MICO</name>
<comment type="caution">
    <text evidence="2">The sequence shown here is derived from an EMBL/GenBank/DDBJ whole genome shotgun (WGS) entry which is preliminary data.</text>
</comment>
<feature type="transmembrane region" description="Helical" evidence="1">
    <location>
        <begin position="216"/>
        <end position="236"/>
    </location>
</feature>
<evidence type="ECO:0000313" key="3">
    <source>
        <dbReference type="Proteomes" id="UP001596298"/>
    </source>
</evidence>
<proteinExistence type="predicted"/>
<organism evidence="2 3">
    <name type="scientific">Flexivirga alba</name>
    <dbReference type="NCBI Taxonomy" id="702742"/>
    <lineage>
        <taxon>Bacteria</taxon>
        <taxon>Bacillati</taxon>
        <taxon>Actinomycetota</taxon>
        <taxon>Actinomycetes</taxon>
        <taxon>Micrococcales</taxon>
        <taxon>Dermacoccaceae</taxon>
        <taxon>Flexivirga</taxon>
    </lineage>
</organism>
<evidence type="ECO:0000313" key="2">
    <source>
        <dbReference type="EMBL" id="MFC6707869.1"/>
    </source>
</evidence>
<protein>
    <submittedName>
        <fullName evidence="2">Uncharacterized protein</fullName>
    </submittedName>
</protein>
<keyword evidence="1" id="KW-1133">Transmembrane helix</keyword>
<keyword evidence="1" id="KW-0472">Membrane</keyword>
<dbReference type="Proteomes" id="UP001596298">
    <property type="component" value="Unassembled WGS sequence"/>
</dbReference>
<keyword evidence="3" id="KW-1185">Reference proteome</keyword>
<accession>A0ABW2AMQ4</accession>
<gene>
    <name evidence="2" type="ORF">ACFQDH_22190</name>
</gene>